<gene>
    <name evidence="1" type="ORF">AAE3_LOCUS12862</name>
</gene>
<dbReference type="Proteomes" id="UP000467700">
    <property type="component" value="Unassembled WGS sequence"/>
</dbReference>
<keyword evidence="2" id="KW-1185">Reference proteome</keyword>
<name>A0A8S0X8R3_CYCAE</name>
<organism evidence="1 2">
    <name type="scientific">Cyclocybe aegerita</name>
    <name type="common">Black poplar mushroom</name>
    <name type="synonym">Agrocybe aegerita</name>
    <dbReference type="NCBI Taxonomy" id="1973307"/>
    <lineage>
        <taxon>Eukaryota</taxon>
        <taxon>Fungi</taxon>
        <taxon>Dikarya</taxon>
        <taxon>Basidiomycota</taxon>
        <taxon>Agaricomycotina</taxon>
        <taxon>Agaricomycetes</taxon>
        <taxon>Agaricomycetidae</taxon>
        <taxon>Agaricales</taxon>
        <taxon>Agaricineae</taxon>
        <taxon>Bolbitiaceae</taxon>
        <taxon>Cyclocybe</taxon>
    </lineage>
</organism>
<dbReference type="InterPro" id="IPR013320">
    <property type="entry name" value="ConA-like_dom_sf"/>
</dbReference>
<sequence>MEHKPIFHLPALLSTWHSKAAAAPCGYLVMSLPDLKLSTAVTVSAWARMGRTPNEKSTILALDSAGTDNSPLSLSVSNAIRALNIDVPGDFGGALFGKMPAFTGYDPKFAHVALVWYPANNESRLYLNGTLKAIGMITDEAASIANKLTDISLIIGYSKYQKSRANSWDGNIGDVRVYDKALGNVEVKALYEVGPPPFAAPTAYA</sequence>
<dbReference type="OrthoDB" id="3204345at2759"/>
<proteinExistence type="predicted"/>
<comment type="caution">
    <text evidence="1">The sequence shown here is derived from an EMBL/GenBank/DDBJ whole genome shotgun (WGS) entry which is preliminary data.</text>
</comment>
<accession>A0A8S0X8R3</accession>
<dbReference type="Gene3D" id="2.60.120.200">
    <property type="match status" value="1"/>
</dbReference>
<dbReference type="Pfam" id="PF13385">
    <property type="entry name" value="Laminin_G_3"/>
    <property type="match status" value="1"/>
</dbReference>
<evidence type="ECO:0000313" key="2">
    <source>
        <dbReference type="Proteomes" id="UP000467700"/>
    </source>
</evidence>
<protein>
    <submittedName>
        <fullName evidence="1">Uncharacterized protein</fullName>
    </submittedName>
</protein>
<dbReference type="EMBL" id="CACVBS010000092">
    <property type="protein sequence ID" value="CAA7270622.1"/>
    <property type="molecule type" value="Genomic_DNA"/>
</dbReference>
<reference evidence="1 2" key="1">
    <citation type="submission" date="2020-01" db="EMBL/GenBank/DDBJ databases">
        <authorList>
            <person name="Gupta K D."/>
        </authorList>
    </citation>
    <scope>NUCLEOTIDE SEQUENCE [LARGE SCALE GENOMIC DNA]</scope>
</reference>
<dbReference type="AlphaFoldDB" id="A0A8S0X8R3"/>
<dbReference type="SUPFAM" id="SSF49899">
    <property type="entry name" value="Concanavalin A-like lectins/glucanases"/>
    <property type="match status" value="1"/>
</dbReference>
<evidence type="ECO:0000313" key="1">
    <source>
        <dbReference type="EMBL" id="CAA7270622.1"/>
    </source>
</evidence>